<dbReference type="CDD" id="cd02208">
    <property type="entry name" value="cupin_RmlC-like"/>
    <property type="match status" value="1"/>
</dbReference>
<gene>
    <name evidence="1" type="ORF">MCOM1403_LOCUS3570</name>
</gene>
<sequence>MAELASIPADRLMPASVDPGPAGYPPVKVRAAAADLLPARSLYHQETQSLVRDFLTYDEIPGVTNCSTANLPAGFRIERHVHPSKYEIFLVGGGKGVFRVWQAGASESDEPREVFELRTGVCCTVGPEEPHEIEAYEDGLVLTYLGVVAPESK</sequence>
<evidence type="ECO:0000313" key="1">
    <source>
        <dbReference type="EMBL" id="CAD8516145.1"/>
    </source>
</evidence>
<evidence type="ECO:0008006" key="2">
    <source>
        <dbReference type="Google" id="ProtNLM"/>
    </source>
</evidence>
<protein>
    <recommendedName>
        <fullName evidence="2">Cupin domain-containing protein</fullName>
    </recommendedName>
</protein>
<name>A0A7S0IAU1_MICPS</name>
<dbReference type="AlphaFoldDB" id="A0A7S0IAU1"/>
<dbReference type="SUPFAM" id="SSF51182">
    <property type="entry name" value="RmlC-like cupins"/>
    <property type="match status" value="1"/>
</dbReference>
<reference evidence="1" key="1">
    <citation type="submission" date="2021-01" db="EMBL/GenBank/DDBJ databases">
        <authorList>
            <person name="Corre E."/>
            <person name="Pelletier E."/>
            <person name="Niang G."/>
            <person name="Scheremetjew M."/>
            <person name="Finn R."/>
            <person name="Kale V."/>
            <person name="Holt S."/>
            <person name="Cochrane G."/>
            <person name="Meng A."/>
            <person name="Brown T."/>
            <person name="Cohen L."/>
        </authorList>
    </citation>
    <scope>NUCLEOTIDE SEQUENCE</scope>
    <source>
        <strain evidence="1">CCMP1723</strain>
    </source>
</reference>
<dbReference type="InterPro" id="IPR014710">
    <property type="entry name" value="RmlC-like_jellyroll"/>
</dbReference>
<organism evidence="1">
    <name type="scientific">Micromonas pusilla</name>
    <name type="common">Picoplanktonic green alga</name>
    <name type="synonym">Chromulina pusilla</name>
    <dbReference type="NCBI Taxonomy" id="38833"/>
    <lineage>
        <taxon>Eukaryota</taxon>
        <taxon>Viridiplantae</taxon>
        <taxon>Chlorophyta</taxon>
        <taxon>Mamiellophyceae</taxon>
        <taxon>Mamiellales</taxon>
        <taxon>Mamiellaceae</taxon>
        <taxon>Micromonas</taxon>
    </lineage>
</organism>
<accession>A0A7S0IAU1</accession>
<proteinExistence type="predicted"/>
<dbReference type="EMBL" id="HBEQ01004542">
    <property type="protein sequence ID" value="CAD8516145.1"/>
    <property type="molecule type" value="Transcribed_RNA"/>
</dbReference>
<dbReference type="Gene3D" id="2.60.120.10">
    <property type="entry name" value="Jelly Rolls"/>
    <property type="match status" value="1"/>
</dbReference>
<dbReference type="InterPro" id="IPR011051">
    <property type="entry name" value="RmlC_Cupin_sf"/>
</dbReference>